<dbReference type="Pfam" id="PF00147">
    <property type="entry name" value="Fibrinogen_C"/>
    <property type="match status" value="1"/>
</dbReference>
<feature type="chain" id="PRO_5027740063" evidence="2">
    <location>
        <begin position="23"/>
        <end position="275"/>
    </location>
</feature>
<dbReference type="SMART" id="SM00186">
    <property type="entry name" value="FBG"/>
    <property type="match status" value="1"/>
</dbReference>
<dbReference type="CDD" id="cd00087">
    <property type="entry name" value="FReD"/>
    <property type="match status" value="1"/>
</dbReference>
<reference evidence="4" key="1">
    <citation type="submission" date="2025-08" db="UniProtKB">
        <authorList>
            <consortium name="RefSeq"/>
        </authorList>
    </citation>
    <scope>IDENTIFICATION</scope>
</reference>
<dbReference type="AlphaFoldDB" id="A0A6P7GKW1"/>
<name>A0A6P7GKW1_DIAVI</name>
<proteinExistence type="predicted"/>
<organism evidence="4">
    <name type="scientific">Diabrotica virgifera virgifera</name>
    <name type="common">western corn rootworm</name>
    <dbReference type="NCBI Taxonomy" id="50390"/>
    <lineage>
        <taxon>Eukaryota</taxon>
        <taxon>Metazoa</taxon>
        <taxon>Ecdysozoa</taxon>
        <taxon>Arthropoda</taxon>
        <taxon>Hexapoda</taxon>
        <taxon>Insecta</taxon>
        <taxon>Pterygota</taxon>
        <taxon>Neoptera</taxon>
        <taxon>Endopterygota</taxon>
        <taxon>Coleoptera</taxon>
        <taxon>Polyphaga</taxon>
        <taxon>Cucujiformia</taxon>
        <taxon>Chrysomeloidea</taxon>
        <taxon>Chrysomelidae</taxon>
        <taxon>Galerucinae</taxon>
        <taxon>Diabroticina</taxon>
        <taxon>Diabroticites</taxon>
        <taxon>Diabrotica</taxon>
    </lineage>
</organism>
<evidence type="ECO:0000313" key="4">
    <source>
        <dbReference type="RefSeq" id="XP_028150284.1"/>
    </source>
</evidence>
<dbReference type="InParanoid" id="A0A6P7GKW1"/>
<dbReference type="PROSITE" id="PS00514">
    <property type="entry name" value="FIBRINOGEN_C_1"/>
    <property type="match status" value="1"/>
</dbReference>
<dbReference type="InterPro" id="IPR036056">
    <property type="entry name" value="Fibrinogen-like_C"/>
</dbReference>
<evidence type="ECO:0000256" key="2">
    <source>
        <dbReference type="SAM" id="SignalP"/>
    </source>
</evidence>
<protein>
    <submittedName>
        <fullName evidence="4">Fibrinogen C domain-containing protein 1-B-like</fullName>
    </submittedName>
</protein>
<feature type="signal peptide" evidence="2">
    <location>
        <begin position="1"/>
        <end position="22"/>
    </location>
</feature>
<dbReference type="PROSITE" id="PS51406">
    <property type="entry name" value="FIBRINOGEN_C_2"/>
    <property type="match status" value="1"/>
</dbReference>
<evidence type="ECO:0000256" key="1">
    <source>
        <dbReference type="ARBA" id="ARBA00023157"/>
    </source>
</evidence>
<dbReference type="NCBIfam" id="NF040941">
    <property type="entry name" value="GGGWT_bact"/>
    <property type="match status" value="1"/>
</dbReference>
<sequence>MSVSTNYLKLALIVSLILSICGNYLDNDQQNRSVQEEIKESSPIFKRSAYYGKADGTPFKNCKEILESGVNISGIYEIQPIGSNKLINVTCDMETRGGGWTVIQRRIDGSVEFYRGWREYKFGFGDLNGELWLGLESIYHLTAFEANELLVELVDKDGISAYALYDSFAIGSEVEGYYLSTLKGYSGDAGDSLSNHLGQKFTTLDLDQDQKPDGNCAEIFIGAWWYKNCYESHLNGKFRNIRWPAAYKYKGIVWFGFKNNEYFLSQARMLIRPKY</sequence>
<gene>
    <name evidence="4" type="primary">LOC114343650</name>
</gene>
<keyword evidence="1" id="KW-1015">Disulfide bond</keyword>
<evidence type="ECO:0000259" key="3">
    <source>
        <dbReference type="PROSITE" id="PS51406"/>
    </source>
</evidence>
<dbReference type="RefSeq" id="XP_028150284.1">
    <property type="nucleotide sequence ID" value="XM_028294483.1"/>
</dbReference>
<dbReference type="InterPro" id="IPR014716">
    <property type="entry name" value="Fibrinogen_a/b/g_C_1"/>
</dbReference>
<dbReference type="GO" id="GO:0005615">
    <property type="term" value="C:extracellular space"/>
    <property type="evidence" value="ECO:0007669"/>
    <property type="project" value="TreeGrafter"/>
</dbReference>
<accession>A0A6P7GKW1</accession>
<dbReference type="SUPFAM" id="SSF56496">
    <property type="entry name" value="Fibrinogen C-terminal domain-like"/>
    <property type="match status" value="1"/>
</dbReference>
<dbReference type="Gene3D" id="3.90.215.10">
    <property type="entry name" value="Gamma Fibrinogen, chain A, domain 1"/>
    <property type="match status" value="1"/>
</dbReference>
<keyword evidence="2" id="KW-0732">Signal</keyword>
<dbReference type="InterPro" id="IPR050373">
    <property type="entry name" value="Fibrinogen_C-term_domain"/>
</dbReference>
<dbReference type="InterPro" id="IPR020837">
    <property type="entry name" value="Fibrinogen_CS"/>
</dbReference>
<dbReference type="FunCoup" id="A0A6P7GKW1">
    <property type="interactions" value="44"/>
</dbReference>
<dbReference type="InterPro" id="IPR002181">
    <property type="entry name" value="Fibrinogen_a/b/g_C_dom"/>
</dbReference>
<dbReference type="PANTHER" id="PTHR19143:SF458">
    <property type="entry name" value="FIBRINOGEN C-TERMINAL DOMAIN-CONTAINING PROTEIN-RELATED"/>
    <property type="match status" value="1"/>
</dbReference>
<dbReference type="PANTHER" id="PTHR19143">
    <property type="entry name" value="FIBRINOGEN/TENASCIN/ANGIOPOEITIN"/>
    <property type="match status" value="1"/>
</dbReference>
<feature type="domain" description="Fibrinogen C-terminal" evidence="3">
    <location>
        <begin position="53"/>
        <end position="275"/>
    </location>
</feature>